<evidence type="ECO:0000259" key="9">
    <source>
        <dbReference type="Pfam" id="PF00501"/>
    </source>
</evidence>
<organism evidence="10 11">
    <name type="scientific">Marmota monax</name>
    <name type="common">Woodchuck</name>
    <dbReference type="NCBI Taxonomy" id="9995"/>
    <lineage>
        <taxon>Eukaryota</taxon>
        <taxon>Metazoa</taxon>
        <taxon>Chordata</taxon>
        <taxon>Craniata</taxon>
        <taxon>Vertebrata</taxon>
        <taxon>Euteleostomi</taxon>
        <taxon>Mammalia</taxon>
        <taxon>Eutheria</taxon>
        <taxon>Euarchontoglires</taxon>
        <taxon>Glires</taxon>
        <taxon>Rodentia</taxon>
        <taxon>Sciuromorpha</taxon>
        <taxon>Sciuridae</taxon>
        <taxon>Xerinae</taxon>
        <taxon>Marmotini</taxon>
        <taxon>Marmota</taxon>
    </lineage>
</organism>
<dbReference type="InterPro" id="IPR042099">
    <property type="entry name" value="ANL_N_sf"/>
</dbReference>
<dbReference type="PANTHER" id="PTHR43272">
    <property type="entry name" value="LONG-CHAIN-FATTY-ACID--COA LIGASE"/>
    <property type="match status" value="1"/>
</dbReference>
<keyword evidence="11" id="KW-1185">Reference proteome</keyword>
<evidence type="ECO:0000313" key="10">
    <source>
        <dbReference type="EMBL" id="VTJ91847.1"/>
    </source>
</evidence>
<comment type="caution">
    <text evidence="10">The sequence shown here is derived from an EMBL/GenBank/DDBJ whole genome shotgun (WGS) entry which is preliminary data.</text>
</comment>
<evidence type="ECO:0000256" key="1">
    <source>
        <dbReference type="ARBA" id="ARBA00022490"/>
    </source>
</evidence>
<dbReference type="Gene3D" id="3.40.50.12780">
    <property type="entry name" value="N-terminal domain of ligase-like"/>
    <property type="match status" value="1"/>
</dbReference>
<name>A0A5E4DC57_MARMO</name>
<reference evidence="10" key="1">
    <citation type="submission" date="2019-04" db="EMBL/GenBank/DDBJ databases">
        <authorList>
            <person name="Alioto T."/>
            <person name="Alioto T."/>
        </authorList>
    </citation>
    <scope>NUCLEOTIDE SEQUENCE [LARGE SCALE GENOMIC DNA]</scope>
</reference>
<keyword evidence="2" id="KW-0436">Ligase</keyword>
<comment type="catalytic activity">
    <reaction evidence="6">
        <text>a long-chain fatty acid + ATP + CoA = a long-chain fatty acyl-CoA + AMP + diphosphate</text>
        <dbReference type="Rhea" id="RHEA:15421"/>
        <dbReference type="ChEBI" id="CHEBI:30616"/>
        <dbReference type="ChEBI" id="CHEBI:33019"/>
        <dbReference type="ChEBI" id="CHEBI:57287"/>
        <dbReference type="ChEBI" id="CHEBI:57560"/>
        <dbReference type="ChEBI" id="CHEBI:83139"/>
        <dbReference type="ChEBI" id="CHEBI:456215"/>
        <dbReference type="EC" id="6.2.1.3"/>
    </reaction>
    <physiologicalReaction direction="left-to-right" evidence="6">
        <dbReference type="Rhea" id="RHEA:15422"/>
    </physiologicalReaction>
</comment>
<feature type="compositionally biased region" description="Low complexity" evidence="8">
    <location>
        <begin position="73"/>
        <end position="84"/>
    </location>
</feature>
<dbReference type="SUPFAM" id="SSF56801">
    <property type="entry name" value="Acetyl-CoA synthetase-like"/>
    <property type="match status" value="1"/>
</dbReference>
<dbReference type="GO" id="GO:0005783">
    <property type="term" value="C:endoplasmic reticulum"/>
    <property type="evidence" value="ECO:0007669"/>
    <property type="project" value="TreeGrafter"/>
</dbReference>
<keyword evidence="4" id="KW-0443">Lipid metabolism</keyword>
<protein>
    <recommendedName>
        <fullName evidence="7">long-chain-fatty-acid--CoA ligase</fullName>
        <ecNumber evidence="7">6.2.1.3</ecNumber>
    </recommendedName>
</protein>
<keyword evidence="1" id="KW-0963">Cytoplasm</keyword>
<dbReference type="GO" id="GO:0005524">
    <property type="term" value="F:ATP binding"/>
    <property type="evidence" value="ECO:0007669"/>
    <property type="project" value="UniProtKB-KW"/>
</dbReference>
<dbReference type="PANTHER" id="PTHR43272:SF101">
    <property type="entry name" value="ACYL-COA SYNTHETASE BUBBLEGUM FAMILY MEMBER 2-RELATED"/>
    <property type="match status" value="1"/>
</dbReference>
<evidence type="ECO:0000256" key="5">
    <source>
        <dbReference type="ARBA" id="ARBA00022840"/>
    </source>
</evidence>
<dbReference type="GO" id="GO:0004467">
    <property type="term" value="F:long-chain fatty acid-CoA ligase activity"/>
    <property type="evidence" value="ECO:0007669"/>
    <property type="project" value="UniProtKB-EC"/>
</dbReference>
<evidence type="ECO:0000256" key="3">
    <source>
        <dbReference type="ARBA" id="ARBA00022741"/>
    </source>
</evidence>
<keyword evidence="3" id="KW-0547">Nucleotide-binding</keyword>
<keyword evidence="5" id="KW-0067">ATP-binding</keyword>
<evidence type="ECO:0000256" key="8">
    <source>
        <dbReference type="SAM" id="MobiDB-lite"/>
    </source>
</evidence>
<keyword evidence="4" id="KW-0276">Fatty acid metabolism</keyword>
<dbReference type="EC" id="6.2.1.3" evidence="7"/>
<dbReference type="InterPro" id="IPR000873">
    <property type="entry name" value="AMP-dep_synth/lig_dom"/>
</dbReference>
<evidence type="ECO:0000313" key="11">
    <source>
        <dbReference type="Proteomes" id="UP000335636"/>
    </source>
</evidence>
<proteinExistence type="predicted"/>
<dbReference type="AlphaFoldDB" id="A0A5E4DC57"/>
<gene>
    <name evidence="10" type="ORF">MONAX_5E036579</name>
</gene>
<sequence>MGFNSAEWAIASIGAIMAGKPSLPPSPQDSPHTEPSLHQSRTLGESLKDRPRLGPSLSPTFRVHHGGWGTGDSQEPSSSPEHSPAGLQLLDSASRGFSVGILSTTSPKACQVIAENTDMDIFVVDNDRQLQKVTQVSDTLACENQEAHQGTQCRQRHGPHPIQSYLKHLKGIVQYKDELQVEQENLYSVRPSRGGQGRQPQLARDQEPQPLAWGRGHWAVGDTGAPSRGCLWPQEPNPQTSLQWKEFLNLAGDISDEKLDRVIDSQKPNQCCTLVYSMGSTSLSKIVMLSHDNITWTTAATVQSLCYKCPPEGQEVLVSYLPLSYIKAQIFDMWVAILVAGTLYFAPPEAGRVGMIPRPPGAGGLPGWGARARTEILTLHPLAVRARPFPFLGLSFSMCKARGGGGADVNQCH</sequence>
<evidence type="ECO:0000256" key="4">
    <source>
        <dbReference type="ARBA" id="ARBA00022832"/>
    </source>
</evidence>
<evidence type="ECO:0000256" key="2">
    <source>
        <dbReference type="ARBA" id="ARBA00022598"/>
    </source>
</evidence>
<dbReference type="Pfam" id="PF00501">
    <property type="entry name" value="AMP-binding"/>
    <property type="match status" value="1"/>
</dbReference>
<accession>A0A5E4DC57</accession>
<feature type="domain" description="AMP-dependent synthetase/ligase" evidence="9">
    <location>
        <begin position="233"/>
        <end position="350"/>
    </location>
</feature>
<dbReference type="EMBL" id="CABDUW010011605">
    <property type="protein sequence ID" value="VTJ91847.1"/>
    <property type="molecule type" value="Genomic_DNA"/>
</dbReference>
<evidence type="ECO:0000256" key="6">
    <source>
        <dbReference type="ARBA" id="ARBA00024484"/>
    </source>
</evidence>
<feature type="region of interest" description="Disordered" evidence="8">
    <location>
        <begin position="18"/>
        <end position="87"/>
    </location>
</feature>
<dbReference type="GO" id="GO:0016020">
    <property type="term" value="C:membrane"/>
    <property type="evidence" value="ECO:0007669"/>
    <property type="project" value="TreeGrafter"/>
</dbReference>
<evidence type="ECO:0000256" key="7">
    <source>
        <dbReference type="ARBA" id="ARBA00026121"/>
    </source>
</evidence>
<dbReference type="Proteomes" id="UP000335636">
    <property type="component" value="Unassembled WGS sequence"/>
</dbReference>